<feature type="non-terminal residue" evidence="1">
    <location>
        <position position="1"/>
    </location>
</feature>
<accession>K6V0D5</accession>
<sequence length="114" mass="13478">SYGRNEEEICSKLSQGNNGNCDFYSLCLRLHIILPLLGNIFNNKDSNIRTNWCNYLNYWIYDYIENITSCNDSKQFYKKLHPLSSQYLSQYNCNIEYPTIGPDELIKRKNISIF</sequence>
<dbReference type="Pfam" id="PF05795">
    <property type="entry name" value="Plasmodium_Vir"/>
    <property type="match status" value="1"/>
</dbReference>
<proteinExistence type="predicted"/>
<dbReference type="KEGG" id="pcy:PCYB_005180"/>
<dbReference type="EMBL" id="DF157788">
    <property type="protein sequence ID" value="GAB69769.1"/>
    <property type="molecule type" value="Genomic_DNA"/>
</dbReference>
<feature type="non-terminal residue" evidence="1">
    <location>
        <position position="114"/>
    </location>
</feature>
<organism evidence="1 2">
    <name type="scientific">Plasmodium cynomolgi (strain B)</name>
    <dbReference type="NCBI Taxonomy" id="1120755"/>
    <lineage>
        <taxon>Eukaryota</taxon>
        <taxon>Sar</taxon>
        <taxon>Alveolata</taxon>
        <taxon>Apicomplexa</taxon>
        <taxon>Aconoidasida</taxon>
        <taxon>Haemosporida</taxon>
        <taxon>Plasmodiidae</taxon>
        <taxon>Plasmodium</taxon>
        <taxon>Plasmodium (Plasmodium)</taxon>
    </lineage>
</organism>
<evidence type="ECO:0008006" key="3">
    <source>
        <dbReference type="Google" id="ProtNLM"/>
    </source>
</evidence>
<keyword evidence="2" id="KW-1185">Reference proteome</keyword>
<dbReference type="VEuPathDB" id="PlasmoDB:PCYB_005180"/>
<dbReference type="GeneID" id="14696311"/>
<reference evidence="1 2" key="1">
    <citation type="journal article" date="2012" name="Nat. Genet.">
        <title>Plasmodium cynomolgi genome sequences provide insight into Plasmodium vivax and the monkey malaria clade.</title>
        <authorList>
            <person name="Tachibana S."/>
            <person name="Sullivan S.A."/>
            <person name="Kawai S."/>
            <person name="Nakamura S."/>
            <person name="Kim H.R."/>
            <person name="Goto N."/>
            <person name="Arisue N."/>
            <person name="Palacpac N.M.Q."/>
            <person name="Honma H."/>
            <person name="Yagi M."/>
            <person name="Tougan T."/>
            <person name="Katakai Y."/>
            <person name="Kaneko O."/>
            <person name="Mita T."/>
            <person name="Kita K."/>
            <person name="Yasutomi Y."/>
            <person name="Sutton P.L."/>
            <person name="Shakhbatyan R."/>
            <person name="Horii T."/>
            <person name="Yasunaga T."/>
            <person name="Barnwell J.W."/>
            <person name="Escalante A.A."/>
            <person name="Carlton J.M."/>
            <person name="Tanabe K."/>
        </authorList>
    </citation>
    <scope>NUCLEOTIDE SEQUENCE [LARGE SCALE GENOMIC DNA]</scope>
    <source>
        <strain evidence="1 2">B</strain>
    </source>
</reference>
<protein>
    <recommendedName>
        <fullName evidence="3">CYIR protein</fullName>
    </recommendedName>
</protein>
<dbReference type="RefSeq" id="XP_004227987.1">
    <property type="nucleotide sequence ID" value="XM_004227939.1"/>
</dbReference>
<gene>
    <name evidence="1" type="ORF">PCYB_005180</name>
</gene>
<dbReference type="InterPro" id="IPR008780">
    <property type="entry name" value="Plasmodium_Vir"/>
</dbReference>
<evidence type="ECO:0000313" key="1">
    <source>
        <dbReference type="EMBL" id="GAB69769.1"/>
    </source>
</evidence>
<name>K6V0D5_PLACD</name>
<dbReference type="AlphaFoldDB" id="K6V0D5"/>
<evidence type="ECO:0000313" key="2">
    <source>
        <dbReference type="Proteomes" id="UP000006319"/>
    </source>
</evidence>
<dbReference type="Proteomes" id="UP000006319">
    <property type="component" value="Unassembled WGS sequence"/>
</dbReference>